<dbReference type="InterPro" id="IPR001853">
    <property type="entry name" value="DSBA-like_thioredoxin_dom"/>
</dbReference>
<comment type="catalytic activity">
    <reaction evidence="1">
        <text>2-hydroxychromene-2-carboxylate = (3E)-4-(2-hydroxyphenyl)-2-oxobut-3-enoate</text>
        <dbReference type="Rhea" id="RHEA:27401"/>
        <dbReference type="ChEBI" id="CHEBI:59350"/>
        <dbReference type="ChEBI" id="CHEBI:59353"/>
        <dbReference type="EC" id="5.99.1.4"/>
    </reaction>
</comment>
<dbReference type="RefSeq" id="WP_135208578.1">
    <property type="nucleotide sequence ID" value="NZ_SPVF01000226.1"/>
</dbReference>
<dbReference type="PANTHER" id="PTHR42943">
    <property type="entry name" value="GLUTATHIONE S-TRANSFERASE KAPPA"/>
    <property type="match status" value="1"/>
</dbReference>
<dbReference type="Pfam" id="PF01323">
    <property type="entry name" value="DSBA"/>
    <property type="match status" value="1"/>
</dbReference>
<dbReference type="AlphaFoldDB" id="A0A4Y9S6E1"/>
<evidence type="ECO:0000259" key="3">
    <source>
        <dbReference type="Pfam" id="PF01323"/>
    </source>
</evidence>
<dbReference type="InterPro" id="IPR014440">
    <property type="entry name" value="HCCAis_GSTk"/>
</dbReference>
<dbReference type="SUPFAM" id="SSF52833">
    <property type="entry name" value="Thioredoxin-like"/>
    <property type="match status" value="1"/>
</dbReference>
<organism evidence="4 5">
    <name type="scientific">Zemynaea arenosa</name>
    <dbReference type="NCBI Taxonomy" id="2561931"/>
    <lineage>
        <taxon>Bacteria</taxon>
        <taxon>Pseudomonadati</taxon>
        <taxon>Pseudomonadota</taxon>
        <taxon>Betaproteobacteria</taxon>
        <taxon>Burkholderiales</taxon>
        <taxon>Oxalobacteraceae</taxon>
        <taxon>Telluria group</taxon>
        <taxon>Zemynaea</taxon>
    </lineage>
</organism>
<dbReference type="EMBL" id="SPVF01000226">
    <property type="protein sequence ID" value="TFW15628.1"/>
    <property type="molecule type" value="Genomic_DNA"/>
</dbReference>
<dbReference type="GO" id="GO:0004602">
    <property type="term" value="F:glutathione peroxidase activity"/>
    <property type="evidence" value="ECO:0007669"/>
    <property type="project" value="TreeGrafter"/>
</dbReference>
<dbReference type="GO" id="GO:1901170">
    <property type="term" value="P:naphthalene catabolic process"/>
    <property type="evidence" value="ECO:0007669"/>
    <property type="project" value="InterPro"/>
</dbReference>
<evidence type="ECO:0000313" key="4">
    <source>
        <dbReference type="EMBL" id="TFW15628.1"/>
    </source>
</evidence>
<dbReference type="GO" id="GO:0018845">
    <property type="term" value="F:2-hydroxychromene-2-carboxylate isomerase activity"/>
    <property type="evidence" value="ECO:0007669"/>
    <property type="project" value="UniProtKB-UniRule"/>
</dbReference>
<evidence type="ECO:0000256" key="2">
    <source>
        <dbReference type="PIRSR" id="PIRSR006386-1"/>
    </source>
</evidence>
<dbReference type="GO" id="GO:0006749">
    <property type="term" value="P:glutathione metabolic process"/>
    <property type="evidence" value="ECO:0007669"/>
    <property type="project" value="TreeGrafter"/>
</dbReference>
<dbReference type="PIRSF" id="PIRSF006386">
    <property type="entry name" value="HCCAis_GSTk"/>
    <property type="match status" value="1"/>
</dbReference>
<dbReference type="EC" id="5.99.1.4" evidence="1"/>
<dbReference type="InterPro" id="IPR036249">
    <property type="entry name" value="Thioredoxin-like_sf"/>
</dbReference>
<keyword evidence="1 4" id="KW-0413">Isomerase</keyword>
<gene>
    <name evidence="4" type="ORF">E4L96_17910</name>
</gene>
<feature type="active site" description="Nucleophile" evidence="2">
    <location>
        <position position="13"/>
    </location>
</feature>
<comment type="caution">
    <text evidence="4">The sequence shown here is derived from an EMBL/GenBank/DDBJ whole genome shotgun (WGS) entry which is preliminary data.</text>
</comment>
<sequence length="201" mass="22251">MDRAIDFYFDFTSPYSYLASTQIEDIAARHGRTVRWHPVLLAGLTEATGVKLTPFVPIKFAYALKDLARGARLRGVPFAMPQDFPKLWLNPPRAFLWVHAAYGEDKARAFAQRVFAKAFGEGVGVNDVEVLAEVAARLDIDPDALRAGVHDDEVKAALKFRIETALANGVFGVPFMVADGEAWWGADRVRELDEYLAGQPA</sequence>
<name>A0A4Y9S6E1_9BURK</name>
<dbReference type="Proteomes" id="UP000298438">
    <property type="component" value="Unassembled WGS sequence"/>
</dbReference>
<dbReference type="PANTHER" id="PTHR42943:SF2">
    <property type="entry name" value="GLUTATHIONE S-TRANSFERASE KAPPA 1"/>
    <property type="match status" value="1"/>
</dbReference>
<dbReference type="CDD" id="cd03022">
    <property type="entry name" value="DsbA_HCCA_Iso"/>
    <property type="match status" value="1"/>
</dbReference>
<dbReference type="InterPro" id="IPR051924">
    <property type="entry name" value="GST_Kappa/NadH"/>
</dbReference>
<reference evidence="4 5" key="1">
    <citation type="submission" date="2019-03" db="EMBL/GenBank/DDBJ databases">
        <title>Draft Genome Sequence of Massilia arenosa sp. nov., a Novel Massilia Species Isolated from a Sandy-loam Maize Soil.</title>
        <authorList>
            <person name="Raths R."/>
            <person name="Peta V."/>
            <person name="Bucking H."/>
        </authorList>
    </citation>
    <scope>NUCLEOTIDE SEQUENCE [LARGE SCALE GENOMIC DNA]</scope>
    <source>
        <strain evidence="4 5">MC02</strain>
    </source>
</reference>
<proteinExistence type="inferred from homology"/>
<dbReference type="OrthoDB" id="8560325at2"/>
<dbReference type="InterPro" id="IPR044087">
    <property type="entry name" value="NahD-like"/>
</dbReference>
<evidence type="ECO:0000256" key="1">
    <source>
        <dbReference type="PIRNR" id="PIRNR006386"/>
    </source>
</evidence>
<accession>A0A4Y9S6E1</accession>
<evidence type="ECO:0000313" key="5">
    <source>
        <dbReference type="Proteomes" id="UP000298438"/>
    </source>
</evidence>
<protein>
    <recommendedName>
        <fullName evidence="1">2-hydroxychromene-2-carboxylate isomerase</fullName>
        <ecNumber evidence="1">5.99.1.4</ecNumber>
    </recommendedName>
</protein>
<feature type="domain" description="DSBA-like thioredoxin" evidence="3">
    <location>
        <begin position="5"/>
        <end position="196"/>
    </location>
</feature>
<keyword evidence="5" id="KW-1185">Reference proteome</keyword>
<dbReference type="GO" id="GO:0004364">
    <property type="term" value="F:glutathione transferase activity"/>
    <property type="evidence" value="ECO:0007669"/>
    <property type="project" value="TreeGrafter"/>
</dbReference>
<dbReference type="Gene3D" id="3.40.30.10">
    <property type="entry name" value="Glutaredoxin"/>
    <property type="match status" value="1"/>
</dbReference>
<comment type="similarity">
    <text evidence="1">Belongs to the GST superfamily. NadH family.</text>
</comment>